<organism evidence="1 2">
    <name type="scientific">Albugo candida</name>
    <dbReference type="NCBI Taxonomy" id="65357"/>
    <lineage>
        <taxon>Eukaryota</taxon>
        <taxon>Sar</taxon>
        <taxon>Stramenopiles</taxon>
        <taxon>Oomycota</taxon>
        <taxon>Peronosporomycetes</taxon>
        <taxon>Albuginales</taxon>
        <taxon>Albuginaceae</taxon>
        <taxon>Albugo</taxon>
    </lineage>
</organism>
<sequence>MRSQNDVRIGHCAFSLRKIVLCIEVTTFTQFTVIQSGAMYSGYPVFFVPSWSYHNVPYLRQVPSHLTVTKVSIDVHLVVKPIPIPFTIHLPLCQFMNDREITLVAKTERISALEYAFCIVLH</sequence>
<accession>A0A024GC97</accession>
<protein>
    <submittedName>
        <fullName evidence="1">Uncharacterized protein</fullName>
    </submittedName>
</protein>
<comment type="caution">
    <text evidence="1">The sequence shown here is derived from an EMBL/GenBank/DDBJ whole genome shotgun (WGS) entry which is preliminary data.</text>
</comment>
<name>A0A024GC97_9STRA</name>
<keyword evidence="2" id="KW-1185">Reference proteome</keyword>
<gene>
    <name evidence="1" type="ORF">BN9_049590</name>
</gene>
<evidence type="ECO:0000313" key="2">
    <source>
        <dbReference type="Proteomes" id="UP000053237"/>
    </source>
</evidence>
<evidence type="ECO:0000313" key="1">
    <source>
        <dbReference type="EMBL" id="CCI44175.1"/>
    </source>
</evidence>
<proteinExistence type="predicted"/>
<dbReference type="EMBL" id="CAIX01000063">
    <property type="protein sequence ID" value="CCI44175.1"/>
    <property type="molecule type" value="Genomic_DNA"/>
</dbReference>
<reference evidence="1 2" key="1">
    <citation type="submission" date="2012-05" db="EMBL/GenBank/DDBJ databases">
        <title>Recombination and specialization in a pathogen metapopulation.</title>
        <authorList>
            <person name="Gardiner A."/>
            <person name="Kemen E."/>
            <person name="Schultz-Larsen T."/>
            <person name="MacLean D."/>
            <person name="Van Oosterhout C."/>
            <person name="Jones J.D.G."/>
        </authorList>
    </citation>
    <scope>NUCLEOTIDE SEQUENCE [LARGE SCALE GENOMIC DNA]</scope>
    <source>
        <strain evidence="1 2">Ac Nc2</strain>
    </source>
</reference>
<dbReference type="InParanoid" id="A0A024GC97"/>
<dbReference type="Proteomes" id="UP000053237">
    <property type="component" value="Unassembled WGS sequence"/>
</dbReference>
<dbReference type="AlphaFoldDB" id="A0A024GC97"/>